<keyword evidence="17" id="KW-1185">Reference proteome</keyword>
<dbReference type="InterPro" id="IPR029151">
    <property type="entry name" value="Sensor-like_sf"/>
</dbReference>
<keyword evidence="4" id="KW-0145">Chemotaxis</keyword>
<dbReference type="SMART" id="SM00283">
    <property type="entry name" value="MA"/>
    <property type="match status" value="1"/>
</dbReference>
<name>A0A1B9B7I1_9BACI</name>
<keyword evidence="2" id="KW-1003">Cell membrane</keyword>
<dbReference type="PANTHER" id="PTHR32089:SF114">
    <property type="entry name" value="METHYL-ACCEPTING CHEMOTAXIS PROTEIN MCPB"/>
    <property type="match status" value="1"/>
</dbReference>
<protein>
    <recommendedName>
        <fullName evidence="18">Chemotaxis protein</fullName>
    </recommendedName>
</protein>
<dbReference type="Gene3D" id="3.30.450.20">
    <property type="entry name" value="PAS domain"/>
    <property type="match status" value="2"/>
</dbReference>
<evidence type="ECO:0000256" key="8">
    <source>
        <dbReference type="ARBA" id="ARBA00023224"/>
    </source>
</evidence>
<evidence type="ECO:0000256" key="4">
    <source>
        <dbReference type="ARBA" id="ARBA00022500"/>
    </source>
</evidence>
<dbReference type="SUPFAM" id="SSF103190">
    <property type="entry name" value="Sensory domain-like"/>
    <property type="match status" value="1"/>
</dbReference>
<evidence type="ECO:0000313" key="17">
    <source>
        <dbReference type="Proteomes" id="UP000092578"/>
    </source>
</evidence>
<evidence type="ECO:0000256" key="3">
    <source>
        <dbReference type="ARBA" id="ARBA00022481"/>
    </source>
</evidence>
<dbReference type="Gene3D" id="1.10.287.950">
    <property type="entry name" value="Methyl-accepting chemotaxis protein"/>
    <property type="match status" value="1"/>
</dbReference>
<feature type="domain" description="Methyl-accepting transducer" evidence="13">
    <location>
        <begin position="378"/>
        <end position="628"/>
    </location>
</feature>
<sequence>MKSIKTKLMIPLIVLLTLSFAFIVFFISYQTEKQTEEEVTEQTKGIVKQMGDSIDLFLERNKKSLDLAAQDPALINYGKKFSTTGDDNGKSALLDMYKRYLNEYKDVTLIYYSTPKGTIYEYPDIEMPEGYDPRERDWYKNAMDSEGEAVWSEPYLESTSGDYMITLSKPIIVENRKIGVLAMDIVLSVMTDRLSEMNIGYKGTPIIISKEGAGIVHPTDQGKDLTKHSYVNTVLASDQEQGTVSYNAGGEDRLFVYDSIDETGWKIGADYNQERLLGLSKSIKQALTVTGVIILLLVIGAVLYILSRILKPISALQQSAREVAKGDLSVQVSVTSRDEIGELAKVFNEMVTSMRDIISVVNHSADNVTGAAENLSAVSEETNASSEQIAAAINEIAKGAAKSSEESSEATERSHHLGSQINQIANQAEEMNEAARQTESVQKAGLKQVQSLGSSNSETKMYIDEMEGVILALETKIKSIELIMQTITDISSQTNLLALNASIEAARAGEHGKGFAVVAEEVRKLAEQSAQATDQVKATISDIQEGSGQAVEQMSKTRANFDSQTEAVEATEAIFKELSSLVEKMEASVSAINEEIVEAASAKDEVLQVMEQIAASSQQSAAASEEISASAGEQMHAIQSVALSSERLMELSIELKSAVNRFKLNG</sequence>
<feature type="region of interest" description="Disordered" evidence="11">
    <location>
        <begin position="429"/>
        <end position="452"/>
    </location>
</feature>
<dbReference type="EMBL" id="MAYT01000002">
    <property type="protein sequence ID" value="OCA92059.1"/>
    <property type="molecule type" value="Genomic_DNA"/>
</dbReference>
<reference evidence="15" key="2">
    <citation type="submission" date="2016-05" db="EMBL/GenBank/DDBJ databases">
        <authorList>
            <person name="Lavstsen T."/>
            <person name="Jespersen J.S."/>
        </authorList>
    </citation>
    <scope>NUCLEOTIDE SEQUENCE [LARGE SCALE GENOMIC DNA]</scope>
    <source>
        <strain evidence="15">FJAT-27215</strain>
    </source>
</reference>
<accession>A0A1B9B7I1</accession>
<keyword evidence="7 12" id="KW-0472">Membrane</keyword>
<evidence type="ECO:0000256" key="5">
    <source>
        <dbReference type="ARBA" id="ARBA00022692"/>
    </source>
</evidence>
<keyword evidence="8 10" id="KW-0807">Transducer</keyword>
<dbReference type="GO" id="GO:0006935">
    <property type="term" value="P:chemotaxis"/>
    <property type="evidence" value="ECO:0007669"/>
    <property type="project" value="UniProtKB-KW"/>
</dbReference>
<dbReference type="CDD" id="cd12912">
    <property type="entry name" value="PDC2_MCP_like"/>
    <property type="match status" value="1"/>
</dbReference>
<dbReference type="PROSITE" id="PS50111">
    <property type="entry name" value="CHEMOTAXIS_TRANSDUC_2"/>
    <property type="match status" value="1"/>
</dbReference>
<evidence type="ECO:0000259" key="14">
    <source>
        <dbReference type="PROSITE" id="PS50885"/>
    </source>
</evidence>
<evidence type="ECO:0000313" key="15">
    <source>
        <dbReference type="EMBL" id="OCA92057.1"/>
    </source>
</evidence>
<evidence type="ECO:0000256" key="10">
    <source>
        <dbReference type="PROSITE-ProRule" id="PRU00284"/>
    </source>
</evidence>
<evidence type="ECO:0000256" key="6">
    <source>
        <dbReference type="ARBA" id="ARBA00022989"/>
    </source>
</evidence>
<dbReference type="Pfam" id="PF00015">
    <property type="entry name" value="MCPsignal"/>
    <property type="match status" value="1"/>
</dbReference>
<evidence type="ECO:0000256" key="1">
    <source>
        <dbReference type="ARBA" id="ARBA00004651"/>
    </source>
</evidence>
<dbReference type="SUPFAM" id="SSF58104">
    <property type="entry name" value="Methyl-accepting chemotaxis protein (MCP) signaling domain"/>
    <property type="match status" value="1"/>
</dbReference>
<evidence type="ECO:0000313" key="16">
    <source>
        <dbReference type="EMBL" id="OCA92059.1"/>
    </source>
</evidence>
<dbReference type="PROSITE" id="PS50885">
    <property type="entry name" value="HAMP"/>
    <property type="match status" value="1"/>
</dbReference>
<evidence type="ECO:0000256" key="2">
    <source>
        <dbReference type="ARBA" id="ARBA00022475"/>
    </source>
</evidence>
<feature type="domain" description="HAMP" evidence="14">
    <location>
        <begin position="307"/>
        <end position="359"/>
    </location>
</feature>
<dbReference type="AlphaFoldDB" id="A0A1B9B7I1"/>
<dbReference type="GO" id="GO:0007165">
    <property type="term" value="P:signal transduction"/>
    <property type="evidence" value="ECO:0007669"/>
    <property type="project" value="UniProtKB-KW"/>
</dbReference>
<dbReference type="CDD" id="cd06225">
    <property type="entry name" value="HAMP"/>
    <property type="match status" value="1"/>
</dbReference>
<comment type="similarity">
    <text evidence="9">Belongs to the methyl-accepting chemotaxis (MCP) protein family.</text>
</comment>
<comment type="subcellular location">
    <subcellularLocation>
        <location evidence="1">Cell membrane</location>
        <topology evidence="1">Multi-pass membrane protein</topology>
    </subcellularLocation>
</comment>
<dbReference type="Pfam" id="PF02743">
    <property type="entry name" value="dCache_1"/>
    <property type="match status" value="1"/>
</dbReference>
<dbReference type="Pfam" id="PF00672">
    <property type="entry name" value="HAMP"/>
    <property type="match status" value="1"/>
</dbReference>
<proteinExistence type="inferred from homology"/>
<dbReference type="InterPro" id="IPR033479">
    <property type="entry name" value="dCache_1"/>
</dbReference>
<keyword evidence="3" id="KW-0488">Methylation</keyword>
<evidence type="ECO:0000256" key="9">
    <source>
        <dbReference type="ARBA" id="ARBA00029447"/>
    </source>
</evidence>
<keyword evidence="6 12" id="KW-1133">Transmembrane helix</keyword>
<keyword evidence="5 12" id="KW-0812">Transmembrane</keyword>
<feature type="transmembrane region" description="Helical" evidence="12">
    <location>
        <begin position="12"/>
        <end position="29"/>
    </location>
</feature>
<evidence type="ECO:0008006" key="18">
    <source>
        <dbReference type="Google" id="ProtNLM"/>
    </source>
</evidence>
<dbReference type="InterPro" id="IPR004089">
    <property type="entry name" value="MCPsignal_dom"/>
</dbReference>
<evidence type="ECO:0000256" key="12">
    <source>
        <dbReference type="SAM" id="Phobius"/>
    </source>
</evidence>
<feature type="transmembrane region" description="Helical" evidence="12">
    <location>
        <begin position="286"/>
        <end position="306"/>
    </location>
</feature>
<dbReference type="CDD" id="cd12913">
    <property type="entry name" value="PDC1_MCP_like"/>
    <property type="match status" value="1"/>
</dbReference>
<evidence type="ECO:0000256" key="11">
    <source>
        <dbReference type="SAM" id="MobiDB-lite"/>
    </source>
</evidence>
<dbReference type="SMART" id="SM00304">
    <property type="entry name" value="HAMP"/>
    <property type="match status" value="1"/>
</dbReference>
<dbReference type="Proteomes" id="UP000092578">
    <property type="component" value="Unassembled WGS sequence"/>
</dbReference>
<reference evidence="17" key="1">
    <citation type="submission" date="2016-05" db="EMBL/GenBank/DDBJ databases">
        <authorList>
            <person name="Liu B."/>
            <person name="Wang J."/>
            <person name="Zhu Y."/>
            <person name="Liu G."/>
            <person name="Chen Q."/>
            <person name="Chen Z."/>
            <person name="Lan J."/>
            <person name="Che J."/>
            <person name="Ge C."/>
            <person name="Shi H."/>
            <person name="Pan Z."/>
            <person name="Liu X."/>
        </authorList>
    </citation>
    <scope>NUCLEOTIDE SEQUENCE [LARGE SCALE GENOMIC DNA]</scope>
    <source>
        <strain evidence="17">FJAT-27215</strain>
    </source>
</reference>
<dbReference type="RefSeq" id="WP_065409477.1">
    <property type="nucleotide sequence ID" value="NZ_MAYT01000002.1"/>
</dbReference>
<dbReference type="CDD" id="cd11386">
    <property type="entry name" value="MCP_signal"/>
    <property type="match status" value="1"/>
</dbReference>
<gene>
    <name evidence="15" type="ORF">A8F95_18050</name>
    <name evidence="16" type="ORF">A8F95_18060</name>
</gene>
<dbReference type="EMBL" id="MAYT01000002">
    <property type="protein sequence ID" value="OCA92057.1"/>
    <property type="molecule type" value="Genomic_DNA"/>
</dbReference>
<dbReference type="Gene3D" id="6.10.340.10">
    <property type="match status" value="1"/>
</dbReference>
<evidence type="ECO:0000256" key="7">
    <source>
        <dbReference type="ARBA" id="ARBA00023136"/>
    </source>
</evidence>
<evidence type="ECO:0000259" key="13">
    <source>
        <dbReference type="PROSITE" id="PS50111"/>
    </source>
</evidence>
<dbReference type="GO" id="GO:0005886">
    <property type="term" value="C:plasma membrane"/>
    <property type="evidence" value="ECO:0007669"/>
    <property type="project" value="UniProtKB-SubCell"/>
</dbReference>
<comment type="caution">
    <text evidence="15">The sequence shown here is derived from an EMBL/GenBank/DDBJ whole genome shotgun (WGS) entry which is preliminary data.</text>
</comment>
<dbReference type="InterPro" id="IPR003660">
    <property type="entry name" value="HAMP_dom"/>
</dbReference>
<organism evidence="15 17">
    <name type="scientific">Pseudobacillus wudalianchiensis</name>
    <dbReference type="NCBI Taxonomy" id="1743143"/>
    <lineage>
        <taxon>Bacteria</taxon>
        <taxon>Bacillati</taxon>
        <taxon>Bacillota</taxon>
        <taxon>Bacilli</taxon>
        <taxon>Bacillales</taxon>
        <taxon>Bacillaceae</taxon>
        <taxon>Pseudobacillus</taxon>
    </lineage>
</organism>
<dbReference type="PANTHER" id="PTHR32089">
    <property type="entry name" value="METHYL-ACCEPTING CHEMOTAXIS PROTEIN MCPB"/>
    <property type="match status" value="1"/>
</dbReference>